<dbReference type="EMBL" id="QFPX01000008">
    <property type="protein sequence ID" value="PZQ54855.1"/>
    <property type="molecule type" value="Genomic_DNA"/>
</dbReference>
<dbReference type="InterPro" id="IPR036188">
    <property type="entry name" value="FAD/NAD-bd_sf"/>
</dbReference>
<evidence type="ECO:0000256" key="6">
    <source>
        <dbReference type="ARBA" id="ARBA00023002"/>
    </source>
</evidence>
<dbReference type="InterPro" id="IPR050775">
    <property type="entry name" value="FAD-binding_Monooxygenases"/>
</dbReference>
<evidence type="ECO:0000256" key="2">
    <source>
        <dbReference type="ARBA" id="ARBA00010139"/>
    </source>
</evidence>
<evidence type="ECO:0000313" key="9">
    <source>
        <dbReference type="EMBL" id="PZQ54855.1"/>
    </source>
</evidence>
<dbReference type="GO" id="GO:0004497">
    <property type="term" value="F:monooxygenase activity"/>
    <property type="evidence" value="ECO:0007669"/>
    <property type="project" value="UniProtKB-KW"/>
</dbReference>
<dbReference type="Gene3D" id="3.50.50.60">
    <property type="entry name" value="FAD/NAD(P)-binding domain"/>
    <property type="match status" value="2"/>
</dbReference>
<comment type="cofactor">
    <cofactor evidence="1">
        <name>FAD</name>
        <dbReference type="ChEBI" id="CHEBI:57692"/>
    </cofactor>
</comment>
<proteinExistence type="inferred from homology"/>
<dbReference type="PANTHER" id="PTHR43098:SF2">
    <property type="entry name" value="FAD-BINDING MONOOXYGENASE AUSB-RELATED"/>
    <property type="match status" value="1"/>
</dbReference>
<evidence type="ECO:0000256" key="4">
    <source>
        <dbReference type="ARBA" id="ARBA00022827"/>
    </source>
</evidence>
<accession>A0A2W5NW39</accession>
<keyword evidence="5" id="KW-0521">NADP</keyword>
<evidence type="ECO:0000313" key="10">
    <source>
        <dbReference type="Proteomes" id="UP000249082"/>
    </source>
</evidence>
<reference evidence="9 10" key="1">
    <citation type="submission" date="2017-08" db="EMBL/GenBank/DDBJ databases">
        <title>Infants hospitalized years apart are colonized by the same room-sourced microbial strains.</title>
        <authorList>
            <person name="Brooks B."/>
            <person name="Olm M.R."/>
            <person name="Firek B.A."/>
            <person name="Baker R."/>
            <person name="Thomas B.C."/>
            <person name="Morowitz M.J."/>
            <person name="Banfield J.F."/>
        </authorList>
    </citation>
    <scope>NUCLEOTIDE SEQUENCE [LARGE SCALE GENOMIC DNA]</scope>
    <source>
        <strain evidence="9">S2_005_002_R2_33</strain>
    </source>
</reference>
<feature type="compositionally biased region" description="Polar residues" evidence="8">
    <location>
        <begin position="609"/>
        <end position="625"/>
    </location>
</feature>
<keyword evidence="7 9" id="KW-0503">Monooxygenase</keyword>
<keyword evidence="4" id="KW-0274">FAD</keyword>
<evidence type="ECO:0000256" key="3">
    <source>
        <dbReference type="ARBA" id="ARBA00022630"/>
    </source>
</evidence>
<comment type="caution">
    <text evidence="9">The sequence shown here is derived from an EMBL/GenBank/DDBJ whole genome shotgun (WGS) entry which is preliminary data.</text>
</comment>
<organism evidence="9 10">
    <name type="scientific">Novosphingobium pentaromativorans</name>
    <dbReference type="NCBI Taxonomy" id="205844"/>
    <lineage>
        <taxon>Bacteria</taxon>
        <taxon>Pseudomonadati</taxon>
        <taxon>Pseudomonadota</taxon>
        <taxon>Alphaproteobacteria</taxon>
        <taxon>Sphingomonadales</taxon>
        <taxon>Sphingomonadaceae</taxon>
        <taxon>Novosphingobium</taxon>
    </lineage>
</organism>
<name>A0A2W5NW39_9SPHN</name>
<evidence type="ECO:0000256" key="8">
    <source>
        <dbReference type="SAM" id="MobiDB-lite"/>
    </source>
</evidence>
<comment type="similarity">
    <text evidence="2">Belongs to the FAD-binding monooxygenase family.</text>
</comment>
<evidence type="ECO:0000256" key="1">
    <source>
        <dbReference type="ARBA" id="ARBA00001974"/>
    </source>
</evidence>
<sequence>MTCLKSDVPSPEELDIPALKAKYRQERDKRMRREGGEQYVRPTDDFSDNYAHDPFTPVAEREPLVEDIDVAILGAGFSGILAGYHLHKQGVSNVRNIDHAGGFGGVWYWNRYPGVQCDNDAYCYLPLLEETGFMPSKKFSDGWEIQQYCQDMAERFDLTDKALFHTLVTGIRWDEGLKRWHVTTNRGDDIRARFVVMAGGVMNMPKLPGIPGIHDFKGKMFHTSRWEHDYTGGSWTAPELEKLRDKRVAIVGTGATSVQAVPYLAKYAKHLYVLQRTPSNIDERPNPPTDAAWAASLQPGWQQERMANFHRAAQAFFIPGEPDLICDIWTEISRNLAIELGEEGWPALDPLEFMDRREVVDFQVMERLRRRVDSIVEDKDTAEKLKPYFRFMCKRPLSNNDYYPAFNQPNVTLIDVSGTQGVERMTEKGFIADGVEHEVDLMIFASGFEVTSDLKRRWGIDTVEGRGGKSIYDHWTNGASTFHGVITDEFPAMFTMGYIQGATNSSTTEQFGRQAEHIAFMVGETLRRGASTISATKEGVERYCAHCKENEVDMSGFQNDCTPSYFNNEGDKELKWALFRGYLAGWDAFRQMLADWRAGGTHEGVTFEDASSSPHQASATAESAL</sequence>
<dbReference type="Pfam" id="PF13738">
    <property type="entry name" value="Pyr_redox_3"/>
    <property type="match status" value="1"/>
</dbReference>
<dbReference type="SUPFAM" id="SSF51905">
    <property type="entry name" value="FAD/NAD(P)-binding domain"/>
    <property type="match status" value="1"/>
</dbReference>
<keyword evidence="3" id="KW-0285">Flavoprotein</keyword>
<protein>
    <submittedName>
        <fullName evidence="9">Monooxygenase</fullName>
    </submittedName>
</protein>
<dbReference type="Proteomes" id="UP000249082">
    <property type="component" value="Unassembled WGS sequence"/>
</dbReference>
<gene>
    <name evidence="9" type="ORF">DI555_12375</name>
</gene>
<evidence type="ECO:0000256" key="5">
    <source>
        <dbReference type="ARBA" id="ARBA00022857"/>
    </source>
</evidence>
<feature type="region of interest" description="Disordered" evidence="8">
    <location>
        <begin position="1"/>
        <end position="20"/>
    </location>
</feature>
<keyword evidence="6" id="KW-0560">Oxidoreductase</keyword>
<dbReference type="FunFam" id="3.50.50.60:FF:000341">
    <property type="entry name" value="Baeyer-Villiger monooxygenase"/>
    <property type="match status" value="1"/>
</dbReference>
<feature type="region of interest" description="Disordered" evidence="8">
    <location>
        <begin position="604"/>
        <end position="625"/>
    </location>
</feature>
<dbReference type="PANTHER" id="PTHR43098">
    <property type="entry name" value="L-ORNITHINE N(5)-MONOOXYGENASE-RELATED"/>
    <property type="match status" value="1"/>
</dbReference>
<dbReference type="AlphaFoldDB" id="A0A2W5NW39"/>
<evidence type="ECO:0000256" key="7">
    <source>
        <dbReference type="ARBA" id="ARBA00023033"/>
    </source>
</evidence>